<proteinExistence type="predicted"/>
<dbReference type="SUPFAM" id="SSF48452">
    <property type="entry name" value="TPR-like"/>
    <property type="match status" value="1"/>
</dbReference>
<accession>A0A1I4YVM2</accession>
<feature type="chain" id="PRO_5010344103" description="Tetratricopeptide repeat-containing protein" evidence="1">
    <location>
        <begin position="21"/>
        <end position="200"/>
    </location>
</feature>
<reference evidence="3" key="1">
    <citation type="submission" date="2016-10" db="EMBL/GenBank/DDBJ databases">
        <authorList>
            <person name="Varghese N."/>
        </authorList>
    </citation>
    <scope>NUCLEOTIDE SEQUENCE [LARGE SCALE GENOMIC DNA]</scope>
    <source>
        <strain evidence="3">Nsp8</strain>
    </source>
</reference>
<gene>
    <name evidence="2" type="ORF">SAMN05216386_0892</name>
</gene>
<protein>
    <recommendedName>
        <fullName evidence="4">Tetratricopeptide repeat-containing protein</fullName>
    </recommendedName>
</protein>
<organism evidence="2 3">
    <name type="scientific">Nitrosospira briensis</name>
    <dbReference type="NCBI Taxonomy" id="35799"/>
    <lineage>
        <taxon>Bacteria</taxon>
        <taxon>Pseudomonadati</taxon>
        <taxon>Pseudomonadota</taxon>
        <taxon>Betaproteobacteria</taxon>
        <taxon>Nitrosomonadales</taxon>
        <taxon>Nitrosomonadaceae</taxon>
        <taxon>Nitrosospira</taxon>
    </lineage>
</organism>
<dbReference type="RefSeq" id="WP_083396621.1">
    <property type="nucleotide sequence ID" value="NZ_FOVJ01000001.1"/>
</dbReference>
<feature type="signal peptide" evidence="1">
    <location>
        <begin position="1"/>
        <end position="20"/>
    </location>
</feature>
<dbReference type="OrthoDB" id="8929456at2"/>
<dbReference type="Gene3D" id="1.25.40.10">
    <property type="entry name" value="Tetratricopeptide repeat domain"/>
    <property type="match status" value="1"/>
</dbReference>
<evidence type="ECO:0008006" key="4">
    <source>
        <dbReference type="Google" id="ProtNLM"/>
    </source>
</evidence>
<evidence type="ECO:0000313" key="3">
    <source>
        <dbReference type="Proteomes" id="UP000183107"/>
    </source>
</evidence>
<evidence type="ECO:0000256" key="1">
    <source>
        <dbReference type="SAM" id="SignalP"/>
    </source>
</evidence>
<dbReference type="AlphaFoldDB" id="A0A1I4YVM2"/>
<keyword evidence="3" id="KW-1185">Reference proteome</keyword>
<keyword evidence="1" id="KW-0732">Signal</keyword>
<dbReference type="Proteomes" id="UP000183107">
    <property type="component" value="Unassembled WGS sequence"/>
</dbReference>
<dbReference type="InterPro" id="IPR011990">
    <property type="entry name" value="TPR-like_helical_dom_sf"/>
</dbReference>
<evidence type="ECO:0000313" key="2">
    <source>
        <dbReference type="EMBL" id="SFN41680.1"/>
    </source>
</evidence>
<name>A0A1I4YVM2_9PROT</name>
<sequence length="200" mass="22165">MNRFISAVIVLLGLTGYASANEKPISEYMRDGGAAQERGDWDEARRIYALAFSEGNLAQADPRFKAVLHYEYGRSLGVTCSFEEAERQLNLANDLDKHTGGVFYLSLTELARLNLEQRKFADAVAYLERVMAELDPVITARRVPIFYANVLEDYALALSGTGREKDAEAAAKRAVEVRGGTPKGHFVLDRTPYGKHCAKS</sequence>
<dbReference type="EMBL" id="FOVJ01000001">
    <property type="protein sequence ID" value="SFN41680.1"/>
    <property type="molecule type" value="Genomic_DNA"/>
</dbReference>